<dbReference type="RefSeq" id="WP_130103849.1">
    <property type="nucleotide sequence ID" value="NZ_SDWW01000051.1"/>
</dbReference>
<proteinExistence type="predicted"/>
<evidence type="ECO:0000313" key="1">
    <source>
        <dbReference type="EMBL" id="RYV49818.1"/>
    </source>
</evidence>
<dbReference type="OrthoDB" id="5106225at2"/>
<protein>
    <submittedName>
        <fullName evidence="1">Uncharacterized protein</fullName>
    </submittedName>
</protein>
<keyword evidence="2" id="KW-1185">Reference proteome</keyword>
<evidence type="ECO:0000313" key="2">
    <source>
        <dbReference type="Proteomes" id="UP000293764"/>
    </source>
</evidence>
<gene>
    <name evidence="1" type="ORF">EUA98_16790</name>
</gene>
<comment type="caution">
    <text evidence="1">The sequence shown here is derived from an EMBL/GenBank/DDBJ whole genome shotgun (WGS) entry which is preliminary data.</text>
</comment>
<name>A0A4Q5MW60_9MICO</name>
<dbReference type="Proteomes" id="UP000293764">
    <property type="component" value="Unassembled WGS sequence"/>
</dbReference>
<sequence>MARSRSIRKSLRVGGFLGAAGLTAVLAGVAVSGTGAYFTDSEAGSLTATAGHINLSVDTSTLALGDVMPGADQTASINYSLDVSGTSDVWLTFDPTDERFLAFSGAANNPLYPAGGLGRYGHFDVSTKASGRLFQSYNLAHVPAADLATATPCPVTVDGRGGSGEEITGEKDTNPYCGVPTAIKLASGLADNATGTINLTFGLTGLASGGQDATWADVPFTIVATQAGIRPDALDF</sequence>
<dbReference type="AlphaFoldDB" id="A0A4Q5MW60"/>
<organism evidence="1 2">
    <name type="scientific">Pengzhenrongella frigida</name>
    <dbReference type="NCBI Taxonomy" id="1259133"/>
    <lineage>
        <taxon>Bacteria</taxon>
        <taxon>Bacillati</taxon>
        <taxon>Actinomycetota</taxon>
        <taxon>Actinomycetes</taxon>
        <taxon>Micrococcales</taxon>
        <taxon>Pengzhenrongella</taxon>
    </lineage>
</organism>
<accession>A0A4Q5MW60</accession>
<dbReference type="EMBL" id="SDWW01000051">
    <property type="protein sequence ID" value="RYV49818.1"/>
    <property type="molecule type" value="Genomic_DNA"/>
</dbReference>
<reference evidence="1 2" key="1">
    <citation type="submission" date="2019-01" db="EMBL/GenBank/DDBJ databases">
        <title>Novel species of Cellulomonas.</title>
        <authorList>
            <person name="Liu Q."/>
            <person name="Xin Y.-H."/>
        </authorList>
    </citation>
    <scope>NUCLEOTIDE SEQUENCE [LARGE SCALE GENOMIC DNA]</scope>
    <source>
        <strain evidence="1 2">HLT2-17</strain>
    </source>
</reference>